<evidence type="ECO:0000313" key="3">
    <source>
        <dbReference type="Proteomes" id="UP001596266"/>
    </source>
</evidence>
<keyword evidence="1" id="KW-0813">Transport</keyword>
<feature type="transmembrane region" description="Helical" evidence="1">
    <location>
        <begin position="61"/>
        <end position="82"/>
    </location>
</feature>
<dbReference type="Pfam" id="PF02592">
    <property type="entry name" value="Vut_1"/>
    <property type="match status" value="1"/>
</dbReference>
<dbReference type="EMBL" id="JBHSUA010000018">
    <property type="protein sequence ID" value="MFC6397099.1"/>
    <property type="molecule type" value="Genomic_DNA"/>
</dbReference>
<sequence>MTATTPSLDLASTASPDAQHGYYDIVLACFVGLLLISGIGATKLFEGPRIPFISDLFYGGGPLVFDGGAFLFPLSYVIGDIMTEVYGWRRAKRAIWTGFALTFLAAVTYWVVSLTRPVAGFENWDTVLAPVWRITVAGLAGYLAGELLNSLVVVRLKSRMAERRVAFRLITSTLIAELVDTLLFCSIAYAGTITGAELFNYTLTGYVYKCLVEVCIVPVTLLVIRYLKRVEPSYRPA</sequence>
<dbReference type="RefSeq" id="WP_343884708.1">
    <property type="nucleotide sequence ID" value="NZ_BAAAKI010000003.1"/>
</dbReference>
<evidence type="ECO:0000256" key="1">
    <source>
        <dbReference type="HAMAP-Rule" id="MF_02088"/>
    </source>
</evidence>
<dbReference type="NCBIfam" id="TIGR00697">
    <property type="entry name" value="queuosine precursor transporter"/>
    <property type="match status" value="1"/>
</dbReference>
<gene>
    <name evidence="2" type="ORF">ACFP57_08930</name>
</gene>
<dbReference type="PANTHER" id="PTHR34300:SF2">
    <property type="entry name" value="QUEUOSINE PRECURSOR TRANSPORTER-RELATED"/>
    <property type="match status" value="1"/>
</dbReference>
<dbReference type="PANTHER" id="PTHR34300">
    <property type="entry name" value="QUEUOSINE PRECURSOR TRANSPORTER-RELATED"/>
    <property type="match status" value="1"/>
</dbReference>
<feature type="transmembrane region" description="Helical" evidence="1">
    <location>
        <begin position="21"/>
        <end position="41"/>
    </location>
</feature>
<dbReference type="HAMAP" id="MF_02088">
    <property type="entry name" value="Q_prec_transport"/>
    <property type="match status" value="1"/>
</dbReference>
<feature type="transmembrane region" description="Helical" evidence="1">
    <location>
        <begin position="166"/>
        <end position="191"/>
    </location>
</feature>
<protein>
    <recommendedName>
        <fullName evidence="1">Probable queuosine precursor transporter</fullName>
        <shortName evidence="1">Q precursor transporter</shortName>
    </recommendedName>
</protein>
<evidence type="ECO:0000313" key="2">
    <source>
        <dbReference type="EMBL" id="MFC6397099.1"/>
    </source>
</evidence>
<comment type="caution">
    <text evidence="2">The sequence shown here is derived from an EMBL/GenBank/DDBJ whole genome shotgun (WGS) entry which is preliminary data.</text>
</comment>
<feature type="transmembrane region" description="Helical" evidence="1">
    <location>
        <begin position="94"/>
        <end position="112"/>
    </location>
</feature>
<feature type="transmembrane region" description="Helical" evidence="1">
    <location>
        <begin position="206"/>
        <end position="227"/>
    </location>
</feature>
<feature type="transmembrane region" description="Helical" evidence="1">
    <location>
        <begin position="132"/>
        <end position="154"/>
    </location>
</feature>
<dbReference type="InterPro" id="IPR003744">
    <property type="entry name" value="YhhQ"/>
</dbReference>
<keyword evidence="1" id="KW-1133">Transmembrane helix</keyword>
<keyword evidence="1" id="KW-0472">Membrane</keyword>
<comment type="subcellular location">
    <subcellularLocation>
        <location evidence="1">Cell membrane</location>
        <topology evidence="1">Multi-pass membrane protein</topology>
    </subcellularLocation>
</comment>
<name>A0ABW1X2U1_9ACTN</name>
<comment type="similarity">
    <text evidence="1">Belongs to the vitamin uptake transporter (VUT/ECF) (TC 2.A.88) family. Q precursor transporter subfamily.</text>
</comment>
<dbReference type="Proteomes" id="UP001596266">
    <property type="component" value="Unassembled WGS sequence"/>
</dbReference>
<organism evidence="2 3">
    <name type="scientific">Luteococcus sanguinis</name>
    <dbReference type="NCBI Taxonomy" id="174038"/>
    <lineage>
        <taxon>Bacteria</taxon>
        <taxon>Bacillati</taxon>
        <taxon>Actinomycetota</taxon>
        <taxon>Actinomycetes</taxon>
        <taxon>Propionibacteriales</taxon>
        <taxon>Propionibacteriaceae</taxon>
        <taxon>Luteococcus</taxon>
    </lineage>
</organism>
<reference evidence="3" key="1">
    <citation type="journal article" date="2019" name="Int. J. Syst. Evol. Microbiol.">
        <title>The Global Catalogue of Microorganisms (GCM) 10K type strain sequencing project: providing services to taxonomists for standard genome sequencing and annotation.</title>
        <authorList>
            <consortium name="The Broad Institute Genomics Platform"/>
            <consortium name="The Broad Institute Genome Sequencing Center for Infectious Disease"/>
            <person name="Wu L."/>
            <person name="Ma J."/>
        </authorList>
    </citation>
    <scope>NUCLEOTIDE SEQUENCE [LARGE SCALE GENOMIC DNA]</scope>
    <source>
        <strain evidence="3">CGMCC 1.15277</strain>
    </source>
</reference>
<proteinExistence type="inferred from homology"/>
<keyword evidence="3" id="KW-1185">Reference proteome</keyword>
<keyword evidence="1" id="KW-0812">Transmembrane</keyword>
<comment type="function">
    <text evidence="1">Involved in the import of queuosine (Q) precursors, required for Q precursor salvage.</text>
</comment>
<accession>A0ABW1X2U1</accession>
<keyword evidence="1" id="KW-1003">Cell membrane</keyword>